<dbReference type="Proteomes" id="UP001243846">
    <property type="component" value="Unassembled WGS sequence"/>
</dbReference>
<name>A0ABT8DBX4_9RHOB</name>
<accession>A0ABT8DBX4</accession>
<gene>
    <name evidence="1" type="ORF">QWZ10_22750</name>
    <name evidence="2" type="ORF">QWZ10_24615</name>
</gene>
<dbReference type="EMBL" id="JAUFRC010000003">
    <property type="protein sequence ID" value="MDN3713886.1"/>
    <property type="molecule type" value="Genomic_DNA"/>
</dbReference>
<evidence type="ECO:0000313" key="1">
    <source>
        <dbReference type="EMBL" id="MDN3713886.1"/>
    </source>
</evidence>
<reference evidence="3" key="2">
    <citation type="journal article" date="2019" name="Int. J. Syst. Evol. Microbiol.">
        <title>The Global Catalogue of Microorganisms (GCM) 10K type strain sequencing project: providing services to taxonomists for standard genome sequencing and annotation.</title>
        <authorList>
            <consortium name="The Broad Institute Genomics Platform"/>
            <consortium name="The Broad Institute Genome Sequencing Center for Infectious Disease"/>
            <person name="Wu L."/>
            <person name="Ma J."/>
        </authorList>
    </citation>
    <scope>NUCLEOTIDE SEQUENCE [LARGE SCALE GENOMIC DNA]</scope>
    <source>
        <strain evidence="3">CECT 8482</strain>
    </source>
</reference>
<evidence type="ECO:0000313" key="2">
    <source>
        <dbReference type="EMBL" id="MDN3714185.1"/>
    </source>
</evidence>
<keyword evidence="3" id="KW-1185">Reference proteome</keyword>
<evidence type="ECO:0000313" key="3">
    <source>
        <dbReference type="Proteomes" id="UP001243846"/>
    </source>
</evidence>
<organism evidence="2 3">
    <name type="scientific">Paracoccus cavernae</name>
    <dbReference type="NCBI Taxonomy" id="1571207"/>
    <lineage>
        <taxon>Bacteria</taxon>
        <taxon>Pseudomonadati</taxon>
        <taxon>Pseudomonadota</taxon>
        <taxon>Alphaproteobacteria</taxon>
        <taxon>Rhodobacterales</taxon>
        <taxon>Paracoccaceae</taxon>
        <taxon>Paracoccus</taxon>
    </lineage>
</organism>
<dbReference type="EMBL" id="JAUFRC010000003">
    <property type="protein sequence ID" value="MDN3714185.1"/>
    <property type="molecule type" value="Genomic_DNA"/>
</dbReference>
<proteinExistence type="predicted"/>
<sequence length="53" mass="5380">MIKGLFPHQTGMVMGLYSGMLMGGGALGAQLAPASRPEAAIGISGWAGSWSCR</sequence>
<protein>
    <submittedName>
        <fullName evidence="2">Uncharacterized protein</fullName>
    </submittedName>
</protein>
<reference evidence="2" key="3">
    <citation type="submission" date="2023-06" db="EMBL/GenBank/DDBJ databases">
        <authorList>
            <person name="Lucena T."/>
            <person name="Sun Q."/>
        </authorList>
    </citation>
    <scope>NUCLEOTIDE SEQUENCE</scope>
    <source>
        <strain evidence="2">CECT 8482</strain>
    </source>
</reference>
<comment type="caution">
    <text evidence="2">The sequence shown here is derived from an EMBL/GenBank/DDBJ whole genome shotgun (WGS) entry which is preliminary data.</text>
</comment>
<reference evidence="2" key="1">
    <citation type="journal article" date="2014" name="Int. J. Syst. Evol. Microbiol.">
        <title>Complete genome of a new Firmicutes species belonging to the dominant human colonic microbiota ('Ruminococcus bicirculans') reveals two chromosomes and a selective capacity to utilize plant glucans.</title>
        <authorList>
            <consortium name="NISC Comparative Sequencing Program"/>
            <person name="Wegmann U."/>
            <person name="Louis P."/>
            <person name="Goesmann A."/>
            <person name="Henrissat B."/>
            <person name="Duncan S.H."/>
            <person name="Flint H.J."/>
        </authorList>
    </citation>
    <scope>NUCLEOTIDE SEQUENCE</scope>
    <source>
        <strain evidence="2">CECT 8482</strain>
    </source>
</reference>